<dbReference type="PANTHER" id="PTHR48105">
    <property type="entry name" value="THIOREDOXIN REDUCTASE 1-RELATED-RELATED"/>
    <property type="match status" value="1"/>
</dbReference>
<dbReference type="PRINTS" id="PR00469">
    <property type="entry name" value="PNDRDTASEII"/>
</dbReference>
<comment type="caution">
    <text evidence="8">The sequence shown here is derived from an EMBL/GenBank/DDBJ whole genome shotgun (WGS) entry which is preliminary data.</text>
</comment>
<evidence type="ECO:0000313" key="9">
    <source>
        <dbReference type="Proteomes" id="UP000752647"/>
    </source>
</evidence>
<comment type="subunit">
    <text evidence="1 6">Homodimer.</text>
</comment>
<evidence type="ECO:0000256" key="2">
    <source>
        <dbReference type="ARBA" id="ARBA00022630"/>
    </source>
</evidence>
<comment type="caution">
    <text evidence="6">Lacks conserved residue(s) required for the propagation of feature annotation.</text>
</comment>
<dbReference type="InterPro" id="IPR023753">
    <property type="entry name" value="FAD/NAD-binding_dom"/>
</dbReference>
<evidence type="ECO:0000256" key="4">
    <source>
        <dbReference type="ARBA" id="ARBA00022857"/>
    </source>
</evidence>
<feature type="binding site" evidence="6">
    <location>
        <position position="87"/>
    </location>
    <ligand>
        <name>FAD</name>
        <dbReference type="ChEBI" id="CHEBI:57692"/>
    </ligand>
</feature>
<keyword evidence="5 6" id="KW-0560">Oxidoreductase</keyword>
<dbReference type="HAMAP" id="MF_01685">
    <property type="entry name" value="FENR2"/>
    <property type="match status" value="1"/>
</dbReference>
<dbReference type="GeneID" id="34301252"/>
<reference evidence="8" key="1">
    <citation type="submission" date="2021-05" db="EMBL/GenBank/DDBJ databases">
        <title>Pangenome of Leuconostoc gelidum warrants species status for Leuconostoc gelidum subsp. gasicomitatum.</title>
        <authorList>
            <person name="Johansson P."/>
            <person name="Sade E."/>
            <person name="Hultman J."/>
            <person name="Auvinen P."/>
            <person name="Bjorkroth J."/>
        </authorList>
    </citation>
    <scope>NUCLEOTIDE SEQUENCE</scope>
    <source>
        <strain evidence="8">A.21.4</strain>
    </source>
</reference>
<sequence length="336" mass="36067">MMELYDIAIIGGGPVGMFAAFYAGLRDTKAVLVESLPTLGGQVTALYPEKVILDVAGFVGIKGSELIDSLYQQLQLFPVEIKTNTTVTNVQKQNELFTITTDNGTSFQAKTVIFTTGKGSFEPRKIQVDGADSLVGQGVHYFVTNKQDFMHHDVAIAGGGDSAVDMATMLNDVTASTRIIHRRDTFRAMEQSVNALNSSTVIKETPKKIVAINKQKNGKLAVTLAPVKDPYDETVISVDDLIINYGFISKNQTVASWDIKPVQDNQVFAVNQQLQTSIDGVFAIGDASHYIGKADLIAVGLGEAPTAINAAVNLFDSKRGGPGHSSSMIIKNGHLS</sequence>
<keyword evidence="3 6" id="KW-0274">FAD</keyword>
<evidence type="ECO:0000256" key="1">
    <source>
        <dbReference type="ARBA" id="ARBA00011738"/>
    </source>
</evidence>
<dbReference type="InterPro" id="IPR022890">
    <property type="entry name" value="Fd--NADP_Rdtase_type_2"/>
</dbReference>
<dbReference type="InterPro" id="IPR050097">
    <property type="entry name" value="Ferredoxin-NADP_redctase_2"/>
</dbReference>
<evidence type="ECO:0000256" key="3">
    <source>
        <dbReference type="ARBA" id="ARBA00022827"/>
    </source>
</evidence>
<keyword evidence="4 6" id="KW-0521">NADP</keyword>
<gene>
    <name evidence="8" type="ORF">KIJ12_06695</name>
</gene>
<feature type="binding site" evidence="6">
    <location>
        <position position="121"/>
    </location>
    <ligand>
        <name>FAD</name>
        <dbReference type="ChEBI" id="CHEBI:57692"/>
    </ligand>
</feature>
<evidence type="ECO:0000256" key="5">
    <source>
        <dbReference type="ARBA" id="ARBA00023002"/>
    </source>
</evidence>
<dbReference type="GO" id="GO:0050660">
    <property type="term" value="F:flavin adenine dinucleotide binding"/>
    <property type="evidence" value="ECO:0007669"/>
    <property type="project" value="UniProtKB-UniRule"/>
</dbReference>
<comment type="catalytic activity">
    <reaction evidence="6">
        <text>2 reduced [2Fe-2S]-[ferredoxin] + NADP(+) + H(+) = 2 oxidized [2Fe-2S]-[ferredoxin] + NADPH</text>
        <dbReference type="Rhea" id="RHEA:20125"/>
        <dbReference type="Rhea" id="RHEA-COMP:10000"/>
        <dbReference type="Rhea" id="RHEA-COMP:10001"/>
        <dbReference type="ChEBI" id="CHEBI:15378"/>
        <dbReference type="ChEBI" id="CHEBI:33737"/>
        <dbReference type="ChEBI" id="CHEBI:33738"/>
        <dbReference type="ChEBI" id="CHEBI:57783"/>
        <dbReference type="ChEBI" id="CHEBI:58349"/>
        <dbReference type="EC" id="1.18.1.2"/>
    </reaction>
</comment>
<feature type="binding site" evidence="6">
    <location>
        <position position="47"/>
    </location>
    <ligand>
        <name>FAD</name>
        <dbReference type="ChEBI" id="CHEBI:57692"/>
    </ligand>
</feature>
<comment type="similarity">
    <text evidence="6">Belongs to the ferredoxin--NADP reductase type 2 family.</text>
</comment>
<feature type="binding site" evidence="6">
    <location>
        <position position="34"/>
    </location>
    <ligand>
        <name>FAD</name>
        <dbReference type="ChEBI" id="CHEBI:57692"/>
    </ligand>
</feature>
<dbReference type="GO" id="GO:0004324">
    <property type="term" value="F:ferredoxin-NADP+ reductase activity"/>
    <property type="evidence" value="ECO:0007669"/>
    <property type="project" value="UniProtKB-UniRule"/>
</dbReference>
<feature type="binding site" evidence="6">
    <location>
        <position position="286"/>
    </location>
    <ligand>
        <name>FAD</name>
        <dbReference type="ChEBI" id="CHEBI:57692"/>
    </ligand>
</feature>
<dbReference type="GO" id="GO:0050661">
    <property type="term" value="F:NADP binding"/>
    <property type="evidence" value="ECO:0007669"/>
    <property type="project" value="UniProtKB-UniRule"/>
</dbReference>
<comment type="cofactor">
    <cofactor evidence="6">
        <name>FAD</name>
        <dbReference type="ChEBI" id="CHEBI:57692"/>
    </cofactor>
    <text evidence="6">Binds 1 FAD per subunit.</text>
</comment>
<proteinExistence type="inferred from homology"/>
<evidence type="ECO:0000259" key="7">
    <source>
        <dbReference type="Pfam" id="PF07992"/>
    </source>
</evidence>
<feature type="binding site" evidence="6">
    <location>
        <position position="326"/>
    </location>
    <ligand>
        <name>FAD</name>
        <dbReference type="ChEBI" id="CHEBI:57692"/>
    </ligand>
</feature>
<dbReference type="Pfam" id="PF07992">
    <property type="entry name" value="Pyr_redox_2"/>
    <property type="match status" value="1"/>
</dbReference>
<accession>A0A9Q3SYS0</accession>
<evidence type="ECO:0000256" key="6">
    <source>
        <dbReference type="HAMAP-Rule" id="MF_01685"/>
    </source>
</evidence>
<dbReference type="Gene3D" id="3.50.50.60">
    <property type="entry name" value="FAD/NAD(P)-binding domain"/>
    <property type="match status" value="2"/>
</dbReference>
<dbReference type="AlphaFoldDB" id="A0A9Q3SYS0"/>
<name>A0A9Q3SYS0_9LACO</name>
<dbReference type="PRINTS" id="PR00368">
    <property type="entry name" value="FADPNR"/>
</dbReference>
<organism evidence="8 9">
    <name type="scientific">Leuconostoc gasicomitatum</name>
    <dbReference type="NCBI Taxonomy" id="115778"/>
    <lineage>
        <taxon>Bacteria</taxon>
        <taxon>Bacillati</taxon>
        <taxon>Bacillota</taxon>
        <taxon>Bacilli</taxon>
        <taxon>Lactobacillales</taxon>
        <taxon>Lactobacillaceae</taxon>
        <taxon>Leuconostoc</taxon>
        <taxon>Leuconostoc gelidum group</taxon>
    </lineage>
</organism>
<feature type="domain" description="FAD/NAD(P)-binding" evidence="7">
    <location>
        <begin position="5"/>
        <end position="307"/>
    </location>
</feature>
<dbReference type="SUPFAM" id="SSF51905">
    <property type="entry name" value="FAD/NAD(P)-binding domain"/>
    <property type="match status" value="1"/>
</dbReference>
<evidence type="ECO:0000313" key="8">
    <source>
        <dbReference type="EMBL" id="MBZ5962832.1"/>
    </source>
</evidence>
<dbReference type="InterPro" id="IPR036188">
    <property type="entry name" value="FAD/NAD-bd_sf"/>
</dbReference>
<dbReference type="EMBL" id="JAHBFI010000017">
    <property type="protein sequence ID" value="MBZ5962832.1"/>
    <property type="molecule type" value="Genomic_DNA"/>
</dbReference>
<feature type="binding site" evidence="6">
    <location>
        <position position="42"/>
    </location>
    <ligand>
        <name>FAD</name>
        <dbReference type="ChEBI" id="CHEBI:57692"/>
    </ligand>
</feature>
<keyword evidence="2 6" id="KW-0285">Flavoprotein</keyword>
<dbReference type="EC" id="1.18.1.2" evidence="6"/>
<dbReference type="RefSeq" id="WP_180384635.1">
    <property type="nucleotide sequence ID" value="NZ_BPKT01000006.1"/>
</dbReference>
<protein>
    <recommendedName>
        <fullName evidence="6">Ferredoxin--NADP reductase</fullName>
        <shortName evidence="6">FNR</shortName>
        <shortName evidence="6">Fd-NADP(+) reductase</shortName>
        <ecNumber evidence="6">1.18.1.2</ecNumber>
    </recommendedName>
</protein>
<dbReference type="Proteomes" id="UP000752647">
    <property type="component" value="Unassembled WGS sequence"/>
</dbReference>